<dbReference type="GO" id="GO:0015344">
    <property type="term" value="F:siderophore uptake transmembrane transporter activity"/>
    <property type="evidence" value="ECO:0007669"/>
    <property type="project" value="TreeGrafter"/>
</dbReference>
<dbReference type="RefSeq" id="WP_207901461.1">
    <property type="nucleotide sequence ID" value="NZ_SMGK01000007.1"/>
</dbReference>
<reference evidence="9 10" key="1">
    <citation type="submission" date="2019-03" db="EMBL/GenBank/DDBJ databases">
        <title>Genomic Encyclopedia of Type Strains, Phase IV (KMG-IV): sequencing the most valuable type-strain genomes for metagenomic binning, comparative biology and taxonomic classification.</title>
        <authorList>
            <person name="Goeker M."/>
        </authorList>
    </citation>
    <scope>NUCLEOTIDE SEQUENCE [LARGE SCALE GENOMIC DNA]</scope>
    <source>
        <strain evidence="9 10">DSM 103428</strain>
    </source>
</reference>
<dbReference type="SUPFAM" id="SSF56935">
    <property type="entry name" value="Porins"/>
    <property type="match status" value="1"/>
</dbReference>
<evidence type="ECO:0000256" key="7">
    <source>
        <dbReference type="SAM" id="SignalP"/>
    </source>
</evidence>
<keyword evidence="10" id="KW-1185">Reference proteome</keyword>
<feature type="signal peptide" evidence="7">
    <location>
        <begin position="1"/>
        <end position="28"/>
    </location>
</feature>
<evidence type="ECO:0000259" key="8">
    <source>
        <dbReference type="Pfam" id="PF25183"/>
    </source>
</evidence>
<comment type="subcellular location">
    <subcellularLocation>
        <location evidence="1">Cell outer membrane</location>
        <topology evidence="1">Multi-pass membrane protein</topology>
    </subcellularLocation>
</comment>
<protein>
    <submittedName>
        <fullName evidence="9">Carboxypeptidase family protein</fullName>
    </submittedName>
</protein>
<keyword evidence="6" id="KW-0998">Cell outer membrane</keyword>
<keyword evidence="2" id="KW-0813">Transport</keyword>
<keyword evidence="5" id="KW-0472">Membrane</keyword>
<dbReference type="Pfam" id="PF13620">
    <property type="entry name" value="CarboxypepD_reg"/>
    <property type="match status" value="1"/>
</dbReference>
<feature type="domain" description="TonB-dependent transporter Oar-like beta-barrel" evidence="8">
    <location>
        <begin position="254"/>
        <end position="1091"/>
    </location>
</feature>
<dbReference type="Gene3D" id="2.40.170.20">
    <property type="entry name" value="TonB-dependent receptor, beta-barrel domain"/>
    <property type="match status" value="1"/>
</dbReference>
<dbReference type="GO" id="GO:0044718">
    <property type="term" value="P:siderophore transmembrane transport"/>
    <property type="evidence" value="ECO:0007669"/>
    <property type="project" value="TreeGrafter"/>
</dbReference>
<keyword evidence="7" id="KW-0732">Signal</keyword>
<dbReference type="Pfam" id="PF25183">
    <property type="entry name" value="OMP_b-brl_4"/>
    <property type="match status" value="1"/>
</dbReference>
<evidence type="ECO:0000313" key="9">
    <source>
        <dbReference type="EMBL" id="TCK70223.1"/>
    </source>
</evidence>
<dbReference type="AlphaFoldDB" id="A0A4R1L087"/>
<name>A0A4R1L087_9BACT</name>
<dbReference type="EMBL" id="SMGK01000007">
    <property type="protein sequence ID" value="TCK70223.1"/>
    <property type="molecule type" value="Genomic_DNA"/>
</dbReference>
<dbReference type="GO" id="GO:0004180">
    <property type="term" value="F:carboxypeptidase activity"/>
    <property type="evidence" value="ECO:0007669"/>
    <property type="project" value="UniProtKB-KW"/>
</dbReference>
<dbReference type="SUPFAM" id="SSF49464">
    <property type="entry name" value="Carboxypeptidase regulatory domain-like"/>
    <property type="match status" value="1"/>
</dbReference>
<dbReference type="PANTHER" id="PTHR30069">
    <property type="entry name" value="TONB-DEPENDENT OUTER MEMBRANE RECEPTOR"/>
    <property type="match status" value="1"/>
</dbReference>
<sequence>MRGNIRSITYTFGILMALCLALTQPSFAQFSGSLTGTVQDPSGASIPNAKLTLANDATGEQRSTTSDATGLYRFVSLAPGNYHLNASAAGFANSVTPVILQTNQILDIPVKLSIGSQAQTVEVTTQSPVLDTADTRIQETLSTQTLSTLPLAGRSMVSLVTLAPGVTGTGITSNGSPGSGRDNYSTETQVDASANGQGAVGNMYIIDGLDVTSSIRPGVLNLTPNPDSIQETSIQTNTYSVDYGRASSVQMTMTTKSGTDHYHGNISDYFTNQQLTAGTEFTHKYPPFHSNNMSGTIGGPIVPHHNWGFFFFSIEPLRASNAVTESITFEDQAFTQFAATAFPDTVGTKILTSYPVSKVADVTVAATAASLYPVNTSGSPICGTASTFNLPCSTAMIDSANYSDTAYRNGMQYSIRLDKDFSRDRLYGTFYRTTLSNNNPNARTAFLSTNNFYQYALQVNETHTFSPNTINEAAFAGMRVEGIQPATGLFTVPVVNVTGLSSGFGDGFAQGDFIQHNYHWRDVLTHVIGSHDIRVGYEGLFADDVEVFDGPYDQPNFQFNNLLALATDNVYTETNVAYDPLTGQKSQYSWNAAGTTSGAFIEDNWKVNSRVNVNYGLRWDDYGNPYSRSASTAFGNFFFGPGQTEQQQIANGIVVRHTHALNRAITDVFSPRAGVAWDVSGDGKWVVKGGAGIFHNWPTLANLQEEFRGNPPGNIFPTFYGGQTPAPIFGFGTSNSKPYNFPYPTLPARQLNAAGGITGLQFTIGGIDPNLVSPVTYTYSAELDHEIGSHYVAGIAYTGSNGQNLLSGGGQVFNVSYGQDINELPGDLIIHNSPIPQRLNPNFGQVQYTRNDRVSNYDALILSLQGRFSRAFFNASYTHSVSKDDTQVYPSYINPHQWYGPSNWDVPNRFSLAWNYQVPDVNQGLGLVGRVGSGWVISGTAILQSGNPFNVYTNAPFQPLTDGTGKYVGYAPGSGDYNADGDNYDFPNVSSYHYGTSRHAYLNGVFTPSNFPQPAFGTEGNESFNSFRQPNFQEWDAALLKNTTLHAGLAMQLRFEFYNLFNRPNLTNMDSNLPDSNFGKATGQLPPRFIQLGANLVF</sequence>
<organism evidence="9 10">
    <name type="scientific">Acidipila rosea</name>
    <dbReference type="NCBI Taxonomy" id="768535"/>
    <lineage>
        <taxon>Bacteria</taxon>
        <taxon>Pseudomonadati</taxon>
        <taxon>Acidobacteriota</taxon>
        <taxon>Terriglobia</taxon>
        <taxon>Terriglobales</taxon>
        <taxon>Acidobacteriaceae</taxon>
        <taxon>Acidipila</taxon>
    </lineage>
</organism>
<dbReference type="InterPro" id="IPR039426">
    <property type="entry name" value="TonB-dep_rcpt-like"/>
</dbReference>
<dbReference type="InterPro" id="IPR057601">
    <property type="entry name" value="Oar-like_b-barrel"/>
</dbReference>
<evidence type="ECO:0000256" key="5">
    <source>
        <dbReference type="ARBA" id="ARBA00023136"/>
    </source>
</evidence>
<dbReference type="InterPro" id="IPR036942">
    <property type="entry name" value="Beta-barrel_TonB_sf"/>
</dbReference>
<dbReference type="Proteomes" id="UP000295210">
    <property type="component" value="Unassembled WGS sequence"/>
</dbReference>
<evidence type="ECO:0000256" key="2">
    <source>
        <dbReference type="ARBA" id="ARBA00022448"/>
    </source>
</evidence>
<dbReference type="GO" id="GO:0009279">
    <property type="term" value="C:cell outer membrane"/>
    <property type="evidence" value="ECO:0007669"/>
    <property type="project" value="UniProtKB-SubCell"/>
</dbReference>
<feature type="chain" id="PRO_5020394618" evidence="7">
    <location>
        <begin position="29"/>
        <end position="1098"/>
    </location>
</feature>
<keyword evidence="4" id="KW-0812">Transmembrane</keyword>
<dbReference type="InterPro" id="IPR008969">
    <property type="entry name" value="CarboxyPept-like_regulatory"/>
</dbReference>
<comment type="caution">
    <text evidence="9">The sequence shown here is derived from an EMBL/GenBank/DDBJ whole genome shotgun (WGS) entry which is preliminary data.</text>
</comment>
<evidence type="ECO:0000256" key="3">
    <source>
        <dbReference type="ARBA" id="ARBA00022452"/>
    </source>
</evidence>
<proteinExistence type="predicted"/>
<accession>A0A4R1L087</accession>
<dbReference type="Gene3D" id="2.60.40.1120">
    <property type="entry name" value="Carboxypeptidase-like, regulatory domain"/>
    <property type="match status" value="1"/>
</dbReference>
<keyword evidence="9" id="KW-0645">Protease</keyword>
<evidence type="ECO:0000256" key="4">
    <source>
        <dbReference type="ARBA" id="ARBA00022692"/>
    </source>
</evidence>
<evidence type="ECO:0000256" key="1">
    <source>
        <dbReference type="ARBA" id="ARBA00004571"/>
    </source>
</evidence>
<evidence type="ECO:0000256" key="6">
    <source>
        <dbReference type="ARBA" id="ARBA00023237"/>
    </source>
</evidence>
<keyword evidence="3" id="KW-1134">Transmembrane beta strand</keyword>
<keyword evidence="9" id="KW-0378">Hydrolase</keyword>
<dbReference type="PANTHER" id="PTHR30069:SF46">
    <property type="entry name" value="OAR PROTEIN"/>
    <property type="match status" value="1"/>
</dbReference>
<evidence type="ECO:0000313" key="10">
    <source>
        <dbReference type="Proteomes" id="UP000295210"/>
    </source>
</evidence>
<gene>
    <name evidence="9" type="ORF">C7378_3379</name>
</gene>
<keyword evidence="9" id="KW-0121">Carboxypeptidase</keyword>